<dbReference type="Pfam" id="PF00355">
    <property type="entry name" value="Rieske"/>
    <property type="match status" value="1"/>
</dbReference>
<dbReference type="Proteomes" id="UP000187486">
    <property type="component" value="Unassembled WGS sequence"/>
</dbReference>
<dbReference type="GO" id="GO:0004497">
    <property type="term" value="F:monooxygenase activity"/>
    <property type="evidence" value="ECO:0007669"/>
    <property type="project" value="UniProtKB-ARBA"/>
</dbReference>
<keyword evidence="4" id="KW-0408">Iron</keyword>
<dbReference type="SUPFAM" id="SSF50022">
    <property type="entry name" value="ISP domain"/>
    <property type="match status" value="1"/>
</dbReference>
<dbReference type="InterPro" id="IPR017941">
    <property type="entry name" value="Rieske_2Fe-2S"/>
</dbReference>
<keyword evidence="2" id="KW-0479">Metal-binding</keyword>
<dbReference type="GO" id="GO:0005506">
    <property type="term" value="F:iron ion binding"/>
    <property type="evidence" value="ECO:0007669"/>
    <property type="project" value="InterPro"/>
</dbReference>
<gene>
    <name evidence="7" type="ORF">BS329_16940</name>
</gene>
<organism evidence="7 8">
    <name type="scientific">Amycolatopsis coloradensis</name>
    <dbReference type="NCBI Taxonomy" id="76021"/>
    <lineage>
        <taxon>Bacteria</taxon>
        <taxon>Bacillati</taxon>
        <taxon>Actinomycetota</taxon>
        <taxon>Actinomycetes</taxon>
        <taxon>Pseudonocardiales</taxon>
        <taxon>Pseudonocardiaceae</taxon>
        <taxon>Amycolatopsis</taxon>
    </lineage>
</organism>
<reference evidence="7 8" key="1">
    <citation type="submission" date="2016-01" db="EMBL/GenBank/DDBJ databases">
        <title>Amycolatopsis coloradensis genome sequencing and assembly.</title>
        <authorList>
            <person name="Mayilraj S."/>
        </authorList>
    </citation>
    <scope>NUCLEOTIDE SEQUENCE [LARGE SCALE GENOMIC DNA]</scope>
    <source>
        <strain evidence="7 8">DSM 44225</strain>
    </source>
</reference>
<dbReference type="PROSITE" id="PS00570">
    <property type="entry name" value="RING_HYDROXYL_ALPHA"/>
    <property type="match status" value="1"/>
</dbReference>
<evidence type="ECO:0000256" key="5">
    <source>
        <dbReference type="ARBA" id="ARBA00023014"/>
    </source>
</evidence>
<dbReference type="GO" id="GO:0051537">
    <property type="term" value="F:2 iron, 2 sulfur cluster binding"/>
    <property type="evidence" value="ECO:0007669"/>
    <property type="project" value="UniProtKB-KW"/>
</dbReference>
<sequence>MWVAVAVTDQLGTRPIRAHYWGSPVVVFRTDDGGVAALADRCAHRGVPLSEGTVRDGTIRCDFHHFRFDATGSCVEVPSEFEVDENFRQRCTVRRYFARESVGLIWVSAEDEPEAPFPVDHRLLPERYVLQTGHFEVAGDLRVWMDHFLDIPHCVWAHAETVYGGSQNAPADLLDHKIDIDTDSTYPVRPAVAMKFGVPDRDPVASYDLLTLAYTTAIRLARRLHLPVKHARPFTQGLEVHLVTPLCQETHGRIGRMSLPFIGWSGLAPIDENRHQFFYSGIVPWNGEGRLRRALFRTAVKHFAERHLGHEDNRFLAAAAYVEGEEFHDTPMDTTVRAMRSLFADYQKRKAHLYSSDSLLPQLDYHDEKTS</sequence>
<evidence type="ECO:0000256" key="3">
    <source>
        <dbReference type="ARBA" id="ARBA00023002"/>
    </source>
</evidence>
<protein>
    <recommendedName>
        <fullName evidence="6">Rieske domain-containing protein</fullName>
    </recommendedName>
</protein>
<keyword evidence="8" id="KW-1185">Reference proteome</keyword>
<accession>A0A1R0KTW5</accession>
<keyword evidence="1" id="KW-0001">2Fe-2S</keyword>
<dbReference type="InterPro" id="IPR015881">
    <property type="entry name" value="ARHD_Rieske_2Fe_2S"/>
</dbReference>
<evidence type="ECO:0000259" key="6">
    <source>
        <dbReference type="PROSITE" id="PS51296"/>
    </source>
</evidence>
<dbReference type="GO" id="GO:0016705">
    <property type="term" value="F:oxidoreductase activity, acting on paired donors, with incorporation or reduction of molecular oxygen"/>
    <property type="evidence" value="ECO:0007669"/>
    <property type="project" value="UniProtKB-ARBA"/>
</dbReference>
<dbReference type="InterPro" id="IPR050584">
    <property type="entry name" value="Cholesterol_7-desaturase"/>
</dbReference>
<dbReference type="CDD" id="cd03469">
    <property type="entry name" value="Rieske_RO_Alpha_N"/>
    <property type="match status" value="1"/>
</dbReference>
<evidence type="ECO:0000256" key="1">
    <source>
        <dbReference type="ARBA" id="ARBA00022714"/>
    </source>
</evidence>
<evidence type="ECO:0000256" key="4">
    <source>
        <dbReference type="ARBA" id="ARBA00023004"/>
    </source>
</evidence>
<evidence type="ECO:0000313" key="8">
    <source>
        <dbReference type="Proteomes" id="UP000187486"/>
    </source>
</evidence>
<dbReference type="PANTHER" id="PTHR21266">
    <property type="entry name" value="IRON-SULFUR DOMAIN CONTAINING PROTEIN"/>
    <property type="match status" value="1"/>
</dbReference>
<proteinExistence type="predicted"/>
<dbReference type="PANTHER" id="PTHR21266:SF60">
    <property type="entry name" value="3-KETOSTEROID-9-ALPHA-MONOOXYGENASE, OXYGENASE COMPONENT"/>
    <property type="match status" value="1"/>
</dbReference>
<dbReference type="InterPro" id="IPR036922">
    <property type="entry name" value="Rieske_2Fe-2S_sf"/>
</dbReference>
<dbReference type="EMBL" id="MQUQ01000008">
    <property type="protein sequence ID" value="OLZ51466.1"/>
    <property type="molecule type" value="Genomic_DNA"/>
</dbReference>
<dbReference type="AlphaFoldDB" id="A0A1R0KTW5"/>
<keyword evidence="3" id="KW-0560">Oxidoreductase</keyword>
<comment type="caution">
    <text evidence="7">The sequence shown here is derived from an EMBL/GenBank/DDBJ whole genome shotgun (WGS) entry which is preliminary data.</text>
</comment>
<name>A0A1R0KTW5_9PSEU</name>
<dbReference type="SUPFAM" id="SSF55961">
    <property type="entry name" value="Bet v1-like"/>
    <property type="match status" value="1"/>
</dbReference>
<dbReference type="PROSITE" id="PS51296">
    <property type="entry name" value="RIESKE"/>
    <property type="match status" value="1"/>
</dbReference>
<evidence type="ECO:0000313" key="7">
    <source>
        <dbReference type="EMBL" id="OLZ51466.1"/>
    </source>
</evidence>
<dbReference type="Gene3D" id="2.102.10.10">
    <property type="entry name" value="Rieske [2Fe-2S] iron-sulphur domain"/>
    <property type="match status" value="1"/>
</dbReference>
<evidence type="ECO:0000256" key="2">
    <source>
        <dbReference type="ARBA" id="ARBA00022723"/>
    </source>
</evidence>
<keyword evidence="5" id="KW-0411">Iron-sulfur</keyword>
<dbReference type="STRING" id="76021.BS329_16940"/>
<feature type="domain" description="Rieske" evidence="6">
    <location>
        <begin position="2"/>
        <end position="107"/>
    </location>
</feature>